<dbReference type="InterPro" id="IPR036821">
    <property type="entry name" value="Peptide_deformylase_sf"/>
</dbReference>
<dbReference type="GO" id="GO:0008168">
    <property type="term" value="F:methyltransferase activity"/>
    <property type="evidence" value="ECO:0007669"/>
    <property type="project" value="UniProtKB-KW"/>
</dbReference>
<organism evidence="14 15">
    <name type="scientific">Micractinium conductrix</name>
    <dbReference type="NCBI Taxonomy" id="554055"/>
    <lineage>
        <taxon>Eukaryota</taxon>
        <taxon>Viridiplantae</taxon>
        <taxon>Chlorophyta</taxon>
        <taxon>core chlorophytes</taxon>
        <taxon>Trebouxiophyceae</taxon>
        <taxon>Chlorellales</taxon>
        <taxon>Chlorellaceae</taxon>
        <taxon>Chlorella clade</taxon>
        <taxon>Micractinium</taxon>
    </lineage>
</organism>
<keyword evidence="12" id="KW-0408">Iron</keyword>
<dbReference type="STRING" id="554055.A0A2P6VQD0"/>
<evidence type="ECO:0000256" key="11">
    <source>
        <dbReference type="ARBA" id="ARBA00022946"/>
    </source>
</evidence>
<keyword evidence="6" id="KW-0934">Plastid</keyword>
<dbReference type="EC" id="3.5.1.88" evidence="3"/>
<gene>
    <name evidence="14" type="primary">g304</name>
    <name evidence="14" type="ORF">C2E20_0304</name>
</gene>
<dbReference type="HAMAP" id="MF_00163">
    <property type="entry name" value="Pep_deformylase"/>
    <property type="match status" value="1"/>
</dbReference>
<evidence type="ECO:0000256" key="5">
    <source>
        <dbReference type="ARBA" id="ARBA00022603"/>
    </source>
</evidence>
<keyword evidence="10" id="KW-0648">Protein biosynthesis</keyword>
<keyword evidence="15" id="KW-1185">Reference proteome</keyword>
<keyword evidence="8" id="KW-0479">Metal-binding</keyword>
<name>A0A2P6VQD0_9CHLO</name>
<dbReference type="CDD" id="cd02440">
    <property type="entry name" value="AdoMet_MTases"/>
    <property type="match status" value="1"/>
</dbReference>
<dbReference type="EMBL" id="LHPF02000001">
    <property type="protein sequence ID" value="PSC76281.1"/>
    <property type="molecule type" value="Genomic_DNA"/>
</dbReference>
<feature type="compositionally biased region" description="Gly residues" evidence="13">
    <location>
        <begin position="31"/>
        <end position="47"/>
    </location>
</feature>
<keyword evidence="11" id="KW-0809">Transit peptide</keyword>
<evidence type="ECO:0000256" key="12">
    <source>
        <dbReference type="ARBA" id="ARBA00023004"/>
    </source>
</evidence>
<proteinExistence type="inferred from homology"/>
<comment type="similarity">
    <text evidence="2">Belongs to the polypeptide deformylase family.</text>
</comment>
<dbReference type="GO" id="GO:0031167">
    <property type="term" value="P:rRNA methylation"/>
    <property type="evidence" value="ECO:0007669"/>
    <property type="project" value="InterPro"/>
</dbReference>
<feature type="region of interest" description="Disordered" evidence="13">
    <location>
        <begin position="13"/>
        <end position="51"/>
    </location>
</feature>
<sequence>MSGACAAQAAVAGRCRPQVTSARHATRCQARGGGGGGGGRRQRGGGNRQAEDVEIFNIESGWNVEALEEMGDLLGADGRGWSVDAAEDDGATSDEDSSGGWSVEVVAGGRSEVQQFSEGEYDDAWLDEEWDAAAPSSSSSGGGSGSGGKGAVATPPTFNSRVLRTAEQQLIASLPRHMLRRLEEEQREADKEKAKLKPAAMKKAAARLKTHEQLRIISGTAAGRRLRSPQGDQTRPMMEMVRNAVFNMVMSLYGCASGLPAETRWLDLFAGTGAVGIEALSRGVGECHFVEMSPWVVSNCLNHNLETCEVESAAVVHTGKAEDFLRRAASLNRFAGGAFDFMSVCPPYELVDYNELYDLVEVSPLLHEESIVIVEYPKKLAALVRPTLGPLHKLRDRRYGRTFLAIYGPAAAGAERQQSAERGAAQAARARNRLQDLLADMRAEDVEEDISAPLVTKLEWQSPLAVLPYPDPRLRAVNVRIGVFDDSLRRLAEEMFEVMYQDDGVGLAAPQVGVNVRLMVFNETGEKDKGEEIVLVNPQIVNTGKSRNLFEEGCLSFPTIYADVERPSKVRIKAQDLQGRKFTLSLTGFPARIFQHEYDHLDGTLFHDRMEPDVLATVKQQLVEMEEAYLTKNPGADIQRVA</sequence>
<feature type="compositionally biased region" description="Gly residues" evidence="13">
    <location>
        <begin position="140"/>
        <end position="150"/>
    </location>
</feature>
<dbReference type="SUPFAM" id="SSF53335">
    <property type="entry name" value="S-adenosyl-L-methionine-dependent methyltransferases"/>
    <property type="match status" value="1"/>
</dbReference>
<feature type="region of interest" description="Disordered" evidence="13">
    <location>
        <begin position="78"/>
        <end position="102"/>
    </location>
</feature>
<evidence type="ECO:0000256" key="2">
    <source>
        <dbReference type="ARBA" id="ARBA00010759"/>
    </source>
</evidence>
<dbReference type="Pfam" id="PF03602">
    <property type="entry name" value="Cons_hypoth95"/>
    <property type="match status" value="1"/>
</dbReference>
<dbReference type="GO" id="GO:0046872">
    <property type="term" value="F:metal ion binding"/>
    <property type="evidence" value="ECO:0007669"/>
    <property type="project" value="UniProtKB-KW"/>
</dbReference>
<evidence type="ECO:0000256" key="6">
    <source>
        <dbReference type="ARBA" id="ARBA00022640"/>
    </source>
</evidence>
<dbReference type="InterPro" id="IPR023635">
    <property type="entry name" value="Peptide_deformylase"/>
</dbReference>
<dbReference type="Gene3D" id="3.90.45.10">
    <property type="entry name" value="Peptide deformylase"/>
    <property type="match status" value="1"/>
</dbReference>
<evidence type="ECO:0000313" key="14">
    <source>
        <dbReference type="EMBL" id="PSC76281.1"/>
    </source>
</evidence>
<comment type="subcellular location">
    <subcellularLocation>
        <location evidence="1">Plastid</location>
        <location evidence="1">Chloroplast</location>
    </subcellularLocation>
</comment>
<evidence type="ECO:0000256" key="3">
    <source>
        <dbReference type="ARBA" id="ARBA00012175"/>
    </source>
</evidence>
<protein>
    <recommendedName>
        <fullName evidence="3">peptide deformylase</fullName>
        <ecNumber evidence="3">3.5.1.88</ecNumber>
    </recommendedName>
</protein>
<dbReference type="NCBIfam" id="TIGR00079">
    <property type="entry name" value="pept_deformyl"/>
    <property type="match status" value="1"/>
</dbReference>
<dbReference type="CDD" id="cd00487">
    <property type="entry name" value="Pep_deformylase"/>
    <property type="match status" value="1"/>
</dbReference>
<evidence type="ECO:0000256" key="4">
    <source>
        <dbReference type="ARBA" id="ARBA00022528"/>
    </source>
</evidence>
<keyword evidence="5" id="KW-0489">Methyltransferase</keyword>
<evidence type="ECO:0000256" key="8">
    <source>
        <dbReference type="ARBA" id="ARBA00022723"/>
    </source>
</evidence>
<comment type="caution">
    <text evidence="14">The sequence shown here is derived from an EMBL/GenBank/DDBJ whole genome shotgun (WGS) entry which is preliminary data.</text>
</comment>
<dbReference type="InterPro" id="IPR004398">
    <property type="entry name" value="RNA_MeTrfase_RsmD"/>
</dbReference>
<evidence type="ECO:0000256" key="9">
    <source>
        <dbReference type="ARBA" id="ARBA00022801"/>
    </source>
</evidence>
<dbReference type="PRINTS" id="PR01576">
    <property type="entry name" value="PDEFORMYLASE"/>
</dbReference>
<dbReference type="Pfam" id="PF01327">
    <property type="entry name" value="Pep_deformylase"/>
    <property type="match status" value="1"/>
</dbReference>
<dbReference type="PANTHER" id="PTHR43542">
    <property type="entry name" value="METHYLTRANSFERASE"/>
    <property type="match status" value="1"/>
</dbReference>
<keyword evidence="7" id="KW-0808">Transferase</keyword>
<feature type="compositionally biased region" description="Acidic residues" evidence="13">
    <location>
        <begin position="85"/>
        <end position="97"/>
    </location>
</feature>
<dbReference type="Gene3D" id="3.40.50.150">
    <property type="entry name" value="Vaccinia Virus protein VP39"/>
    <property type="match status" value="1"/>
</dbReference>
<evidence type="ECO:0000256" key="13">
    <source>
        <dbReference type="SAM" id="MobiDB-lite"/>
    </source>
</evidence>
<dbReference type="FunFam" id="3.90.45.10:FF:000006">
    <property type="entry name" value="Peptide deformylase"/>
    <property type="match status" value="1"/>
</dbReference>
<evidence type="ECO:0000256" key="1">
    <source>
        <dbReference type="ARBA" id="ARBA00004229"/>
    </source>
</evidence>
<dbReference type="OrthoDB" id="276063at2759"/>
<dbReference type="Proteomes" id="UP000239649">
    <property type="component" value="Unassembled WGS sequence"/>
</dbReference>
<keyword evidence="4" id="KW-0150">Chloroplast</keyword>
<evidence type="ECO:0000313" key="15">
    <source>
        <dbReference type="Proteomes" id="UP000239649"/>
    </source>
</evidence>
<evidence type="ECO:0000256" key="7">
    <source>
        <dbReference type="ARBA" id="ARBA00022679"/>
    </source>
</evidence>
<dbReference type="InterPro" id="IPR029063">
    <property type="entry name" value="SAM-dependent_MTases_sf"/>
</dbReference>
<accession>A0A2P6VQD0</accession>
<dbReference type="GO" id="GO:0006412">
    <property type="term" value="P:translation"/>
    <property type="evidence" value="ECO:0007669"/>
    <property type="project" value="UniProtKB-KW"/>
</dbReference>
<dbReference type="NCBIfam" id="NF001159">
    <property type="entry name" value="PRK00150.1-3"/>
    <property type="match status" value="1"/>
</dbReference>
<keyword evidence="9" id="KW-0378">Hydrolase</keyword>
<dbReference type="GO" id="GO:0009507">
    <property type="term" value="C:chloroplast"/>
    <property type="evidence" value="ECO:0007669"/>
    <property type="project" value="UniProtKB-SubCell"/>
</dbReference>
<dbReference type="PANTHER" id="PTHR43542:SF1">
    <property type="entry name" value="METHYLTRANSFERASE"/>
    <property type="match status" value="1"/>
</dbReference>
<dbReference type="SUPFAM" id="SSF56420">
    <property type="entry name" value="Peptide deformylase"/>
    <property type="match status" value="1"/>
</dbReference>
<feature type="region of interest" description="Disordered" evidence="13">
    <location>
        <begin position="132"/>
        <end position="156"/>
    </location>
</feature>
<reference evidence="14 15" key="1">
    <citation type="journal article" date="2018" name="Plant J.">
        <title>Genome sequences of Chlorella sorokiniana UTEX 1602 and Micractinium conductrix SAG 241.80: implications to maltose excretion by a green alga.</title>
        <authorList>
            <person name="Arriola M.B."/>
            <person name="Velmurugan N."/>
            <person name="Zhang Y."/>
            <person name="Plunkett M.H."/>
            <person name="Hondzo H."/>
            <person name="Barney B.M."/>
        </authorList>
    </citation>
    <scope>NUCLEOTIDE SEQUENCE [LARGE SCALE GENOMIC DNA]</scope>
    <source>
        <strain evidence="14 15">SAG 241.80</strain>
    </source>
</reference>
<evidence type="ECO:0000256" key="10">
    <source>
        <dbReference type="ARBA" id="ARBA00022917"/>
    </source>
</evidence>
<dbReference type="GO" id="GO:0042586">
    <property type="term" value="F:peptide deformylase activity"/>
    <property type="evidence" value="ECO:0007669"/>
    <property type="project" value="UniProtKB-EC"/>
</dbReference>
<dbReference type="AlphaFoldDB" id="A0A2P6VQD0"/>